<protein>
    <submittedName>
        <fullName evidence="1">Uncharacterized protein</fullName>
    </submittedName>
</protein>
<reference evidence="1" key="1">
    <citation type="submission" date="2020-03" db="EMBL/GenBank/DDBJ databases">
        <title>A transcriptome and proteome of the tick Rhipicephalus microplus shaped by the genetic composition of its hosts and developmental stage.</title>
        <authorList>
            <person name="Garcia G.R."/>
            <person name="Ribeiro J.M.C."/>
            <person name="Maruyama S.R."/>
            <person name="Gardinasse L.G."/>
            <person name="Nelson K."/>
            <person name="Ferreira B.R."/>
            <person name="Andrade T.G."/>
            <person name="Santos I.K.F.M."/>
        </authorList>
    </citation>
    <scope>NUCLEOTIDE SEQUENCE</scope>
    <source>
        <strain evidence="1">NSGR</strain>
        <tissue evidence="1">Salivary glands</tissue>
    </source>
</reference>
<name>A0A6G5A3I9_RHIMP</name>
<organism evidence="1">
    <name type="scientific">Rhipicephalus microplus</name>
    <name type="common">Cattle tick</name>
    <name type="synonym">Boophilus microplus</name>
    <dbReference type="NCBI Taxonomy" id="6941"/>
    <lineage>
        <taxon>Eukaryota</taxon>
        <taxon>Metazoa</taxon>
        <taxon>Ecdysozoa</taxon>
        <taxon>Arthropoda</taxon>
        <taxon>Chelicerata</taxon>
        <taxon>Arachnida</taxon>
        <taxon>Acari</taxon>
        <taxon>Parasitiformes</taxon>
        <taxon>Ixodida</taxon>
        <taxon>Ixodoidea</taxon>
        <taxon>Ixodidae</taxon>
        <taxon>Rhipicephalinae</taxon>
        <taxon>Rhipicephalus</taxon>
        <taxon>Boophilus</taxon>
    </lineage>
</organism>
<dbReference type="EMBL" id="GIKN01002875">
    <property type="protein sequence ID" value="NIE45148.1"/>
    <property type="molecule type" value="Transcribed_RNA"/>
</dbReference>
<dbReference type="AlphaFoldDB" id="A0A6G5A3I9"/>
<evidence type="ECO:0000313" key="1">
    <source>
        <dbReference type="EMBL" id="NIE45148.1"/>
    </source>
</evidence>
<sequence>MTLCRNAASPSSVNTVSTDMGLYVEHILVLGFILSNLARPVNGKEDHVVGRQCDGSDQCEPFSRYCCVISSYRHGLKGKCQKRPSLDQPCSITMLRSNAYNNYYALTSEPVPA</sequence>
<proteinExistence type="predicted"/>
<accession>A0A6G5A3I9</accession>